<accession>A0A379G0L0</accession>
<dbReference type="EMBL" id="UGUA01000002">
    <property type="protein sequence ID" value="SUC34441.1"/>
    <property type="molecule type" value="Genomic_DNA"/>
</dbReference>
<dbReference type="PIRSF" id="PIRSF018427">
    <property type="entry name" value="Isopntndiph_ism"/>
    <property type="match status" value="1"/>
</dbReference>
<keyword evidence="6 10" id="KW-0460">Magnesium</keyword>
<evidence type="ECO:0000256" key="4">
    <source>
        <dbReference type="ARBA" id="ARBA00022490"/>
    </source>
</evidence>
<dbReference type="GO" id="GO:0050992">
    <property type="term" value="P:dimethylallyl diphosphate biosynthetic process"/>
    <property type="evidence" value="ECO:0007669"/>
    <property type="project" value="UniProtKB-UniRule"/>
</dbReference>
<evidence type="ECO:0000256" key="7">
    <source>
        <dbReference type="ARBA" id="ARBA00023211"/>
    </source>
</evidence>
<evidence type="ECO:0000256" key="2">
    <source>
        <dbReference type="ARBA" id="ARBA00007579"/>
    </source>
</evidence>
<dbReference type="InterPro" id="IPR011876">
    <property type="entry name" value="IsopentenylPP_isomerase_typ1"/>
</dbReference>
<sequence>MMKEEQLILVNEQDIEIGTMPKLLAHQEGRLHRAFSIFIFNNKNELLIQQRAFHKYHSAGQWANSCCSHPRPQENTLDAAIRRLYEELGFKTELKHVDAFIYYADVNGGLIEHEYDHIFVGYYNGDFKPNSNEVNAVRWVGIELLNQEVHEEPTKFTPWFKAILAKYPLLNFTI</sequence>
<dbReference type="InterPro" id="IPR056375">
    <property type="entry name" value="Idi_bact"/>
</dbReference>
<dbReference type="Proteomes" id="UP000255129">
    <property type="component" value="Unassembled WGS sequence"/>
</dbReference>
<evidence type="ECO:0000256" key="8">
    <source>
        <dbReference type="ARBA" id="ARBA00023229"/>
    </source>
</evidence>
<dbReference type="GO" id="GO:0005737">
    <property type="term" value="C:cytoplasm"/>
    <property type="evidence" value="ECO:0007669"/>
    <property type="project" value="UniProtKB-SubCell"/>
</dbReference>
<keyword evidence="8 10" id="KW-0414">Isoprene biosynthesis</keyword>
<feature type="binding site" evidence="10">
    <location>
        <position position="87"/>
    </location>
    <ligand>
        <name>Mg(2+)</name>
        <dbReference type="ChEBI" id="CHEBI:18420"/>
    </ligand>
</feature>
<dbReference type="RefSeq" id="WP_006815922.1">
    <property type="nucleotide sequence ID" value="NZ_AP018946.1"/>
</dbReference>
<comment type="subunit">
    <text evidence="10">Homodimer.</text>
</comment>
<evidence type="ECO:0000313" key="14">
    <source>
        <dbReference type="Proteomes" id="UP000255129"/>
    </source>
</evidence>
<dbReference type="Pfam" id="PF00293">
    <property type="entry name" value="NUDIX"/>
    <property type="match status" value="1"/>
</dbReference>
<dbReference type="InterPro" id="IPR000086">
    <property type="entry name" value="NUDIX_hydrolase_dom"/>
</dbReference>
<dbReference type="PANTHER" id="PTHR10885:SF0">
    <property type="entry name" value="ISOPENTENYL-DIPHOSPHATE DELTA-ISOMERASE"/>
    <property type="match status" value="1"/>
</dbReference>
<gene>
    <name evidence="10 13" type="primary">idi</name>
    <name evidence="13" type="ORF">NCTC12026_00782</name>
</gene>
<dbReference type="NCBIfam" id="NF002995">
    <property type="entry name" value="PRK03759.1"/>
    <property type="match status" value="1"/>
</dbReference>
<evidence type="ECO:0000256" key="3">
    <source>
        <dbReference type="ARBA" id="ARBA00012057"/>
    </source>
</evidence>
<dbReference type="Gene3D" id="3.90.79.10">
    <property type="entry name" value="Nucleoside Triphosphate Pyrophosphohydrolase"/>
    <property type="match status" value="1"/>
</dbReference>
<protein>
    <recommendedName>
        <fullName evidence="3 10">Isopentenyl-diphosphate Delta-isomerase</fullName>
        <shortName evidence="10">IPP isomerase</shortName>
        <ecNumber evidence="3 10">5.3.3.2</ecNumber>
    </recommendedName>
    <alternativeName>
        <fullName evidence="10">IPP:DMAPP isomerase</fullName>
    </alternativeName>
    <alternativeName>
        <fullName evidence="10">Isopentenyl pyrophosphate isomerase</fullName>
    </alternativeName>
</protein>
<dbReference type="NCBIfam" id="TIGR02150">
    <property type="entry name" value="IPP_isom_1"/>
    <property type="match status" value="1"/>
</dbReference>
<comment type="cofactor">
    <cofactor evidence="10">
        <name>Mg(2+)</name>
        <dbReference type="ChEBI" id="CHEBI:18420"/>
    </cofactor>
    <text evidence="10">Binds 1 Mg(2+) ion per subunit. The magnesium ion binds only when substrate is bound.</text>
</comment>
<evidence type="ECO:0000313" key="13">
    <source>
        <dbReference type="EMBL" id="SUC34441.1"/>
    </source>
</evidence>
<evidence type="ECO:0000256" key="5">
    <source>
        <dbReference type="ARBA" id="ARBA00022723"/>
    </source>
</evidence>
<feature type="active site" evidence="10 11">
    <location>
        <position position="114"/>
    </location>
</feature>
<evidence type="ECO:0000256" key="10">
    <source>
        <dbReference type="HAMAP-Rule" id="MF_00202"/>
    </source>
</evidence>
<evidence type="ECO:0000256" key="1">
    <source>
        <dbReference type="ARBA" id="ARBA00004826"/>
    </source>
</evidence>
<dbReference type="AlphaFoldDB" id="A0A379G0L0"/>
<organism evidence="13 14">
    <name type="scientific">Providencia rustigianii</name>
    <dbReference type="NCBI Taxonomy" id="158850"/>
    <lineage>
        <taxon>Bacteria</taxon>
        <taxon>Pseudomonadati</taxon>
        <taxon>Pseudomonadota</taxon>
        <taxon>Gammaproteobacteria</taxon>
        <taxon>Enterobacterales</taxon>
        <taxon>Morganellaceae</taxon>
        <taxon>Providencia</taxon>
    </lineage>
</organism>
<feature type="binding site" evidence="10">
    <location>
        <position position="69"/>
    </location>
    <ligand>
        <name>Mn(2+)</name>
        <dbReference type="ChEBI" id="CHEBI:29035"/>
    </ligand>
</feature>
<dbReference type="PROSITE" id="PS51462">
    <property type="entry name" value="NUDIX"/>
    <property type="match status" value="1"/>
</dbReference>
<reference evidence="13 14" key="1">
    <citation type="submission" date="2018-06" db="EMBL/GenBank/DDBJ databases">
        <authorList>
            <consortium name="Pathogen Informatics"/>
            <person name="Doyle S."/>
        </authorList>
    </citation>
    <scope>NUCLEOTIDE SEQUENCE [LARGE SCALE GENOMIC DNA]</scope>
    <source>
        <strain evidence="13 14">NCTC12026</strain>
    </source>
</reference>
<feature type="domain" description="Nudix hydrolase" evidence="12">
    <location>
        <begin position="30"/>
        <end position="162"/>
    </location>
</feature>
<feature type="active site" evidence="10 11">
    <location>
        <position position="67"/>
    </location>
</feature>
<dbReference type="GO" id="GO:0046872">
    <property type="term" value="F:metal ion binding"/>
    <property type="evidence" value="ECO:0007669"/>
    <property type="project" value="UniProtKB-KW"/>
</dbReference>
<feature type="binding site" evidence="10">
    <location>
        <position position="32"/>
    </location>
    <ligand>
        <name>Mn(2+)</name>
        <dbReference type="ChEBI" id="CHEBI:29035"/>
    </ligand>
</feature>
<keyword evidence="9 10" id="KW-0413">Isomerase</keyword>
<comment type="pathway">
    <text evidence="1 10">Isoprenoid biosynthesis; dimethylallyl diphosphate biosynthesis; dimethylallyl diphosphate from isopentenyl diphosphate: step 1/1.</text>
</comment>
<comment type="similarity">
    <text evidence="2 10">Belongs to the IPP isomerase type 1 family.</text>
</comment>
<dbReference type="GO" id="GO:0004452">
    <property type="term" value="F:isopentenyl-diphosphate delta-isomerase activity"/>
    <property type="evidence" value="ECO:0007669"/>
    <property type="project" value="UniProtKB-UniRule"/>
</dbReference>
<feature type="binding site" evidence="10">
    <location>
        <position position="112"/>
    </location>
    <ligand>
        <name>Mn(2+)</name>
        <dbReference type="ChEBI" id="CHEBI:29035"/>
    </ligand>
</feature>
<feature type="binding site" evidence="10">
    <location>
        <position position="26"/>
    </location>
    <ligand>
        <name>Mn(2+)</name>
        <dbReference type="ChEBI" id="CHEBI:29035"/>
    </ligand>
</feature>
<keyword evidence="5 10" id="KW-0479">Metal-binding</keyword>
<proteinExistence type="inferred from homology"/>
<evidence type="ECO:0000256" key="9">
    <source>
        <dbReference type="ARBA" id="ARBA00023235"/>
    </source>
</evidence>
<evidence type="ECO:0000259" key="12">
    <source>
        <dbReference type="PROSITE" id="PS51462"/>
    </source>
</evidence>
<comment type="subcellular location">
    <subcellularLocation>
        <location evidence="10">Cytoplasm</location>
    </subcellularLocation>
</comment>
<dbReference type="GO" id="GO:0009240">
    <property type="term" value="P:isopentenyl diphosphate biosynthetic process"/>
    <property type="evidence" value="ECO:0007669"/>
    <property type="project" value="TreeGrafter"/>
</dbReference>
<feature type="binding site" evidence="10">
    <location>
        <position position="114"/>
    </location>
    <ligand>
        <name>Mn(2+)</name>
        <dbReference type="ChEBI" id="CHEBI:29035"/>
    </ligand>
</feature>
<keyword evidence="4 10" id="KW-0963">Cytoplasm</keyword>
<dbReference type="EC" id="5.3.3.2" evidence="3 10"/>
<comment type="function">
    <text evidence="10">Catalyzes the 1,3-allylic rearrangement of the homoallylic substrate isopentenyl (IPP) to its highly electrophilic allylic isomer, dimethylallyl diphosphate (DMAPP).</text>
</comment>
<dbReference type="InterPro" id="IPR015797">
    <property type="entry name" value="NUDIX_hydrolase-like_dom_sf"/>
</dbReference>
<evidence type="ECO:0000256" key="11">
    <source>
        <dbReference type="PIRSR" id="PIRSR018427-1"/>
    </source>
</evidence>
<dbReference type="PANTHER" id="PTHR10885">
    <property type="entry name" value="ISOPENTENYL-DIPHOSPHATE DELTA-ISOMERASE"/>
    <property type="match status" value="1"/>
</dbReference>
<dbReference type="HAMAP" id="MF_00202">
    <property type="entry name" value="Idi"/>
    <property type="match status" value="1"/>
</dbReference>
<dbReference type="UniPathway" id="UPA00059">
    <property type="reaction ID" value="UER00104"/>
</dbReference>
<evidence type="ECO:0000256" key="6">
    <source>
        <dbReference type="ARBA" id="ARBA00022842"/>
    </source>
</evidence>
<dbReference type="SUPFAM" id="SSF55811">
    <property type="entry name" value="Nudix"/>
    <property type="match status" value="1"/>
</dbReference>
<comment type="cofactor">
    <cofactor evidence="10">
        <name>Mn(2+)</name>
        <dbReference type="ChEBI" id="CHEBI:29035"/>
    </cofactor>
    <text evidence="10">Binds 1 Mn(2+) ion per subunit.</text>
</comment>
<keyword evidence="7 10" id="KW-0464">Manganese</keyword>
<dbReference type="CDD" id="cd02885">
    <property type="entry name" value="NUDIX_IPP_Isomerase"/>
    <property type="match status" value="1"/>
</dbReference>
<comment type="catalytic activity">
    <reaction evidence="10">
        <text>isopentenyl diphosphate = dimethylallyl diphosphate</text>
        <dbReference type="Rhea" id="RHEA:23284"/>
        <dbReference type="ChEBI" id="CHEBI:57623"/>
        <dbReference type="ChEBI" id="CHEBI:128769"/>
        <dbReference type="EC" id="5.3.3.2"/>
    </reaction>
</comment>
<name>A0A379G0L0_9GAMM</name>